<evidence type="ECO:0000313" key="11">
    <source>
        <dbReference type="EMBL" id="JAI61378.1"/>
    </source>
</evidence>
<dbReference type="InterPro" id="IPR009851">
    <property type="entry name" value="Mod_r"/>
</dbReference>
<dbReference type="AlphaFoldDB" id="A0A0P4VZ89"/>
<name>A0A0P4VZ89_SCYOL</name>
<evidence type="ECO:0000256" key="9">
    <source>
        <dbReference type="SAM" id="MobiDB-lite"/>
    </source>
</evidence>
<dbReference type="PROSITE" id="PS51314">
    <property type="entry name" value="VPS37_C"/>
    <property type="match status" value="1"/>
</dbReference>
<comment type="subcellular location">
    <subcellularLocation>
        <location evidence="1">Late endosome membrane</location>
        <topology evidence="1">Peripheral membrane protein</topology>
    </subcellularLocation>
</comment>
<protein>
    <recommendedName>
        <fullName evidence="10">VPS37 C-terminal domain-containing protein</fullName>
    </recommendedName>
</protein>
<keyword evidence="8" id="KW-0175">Coiled coil</keyword>
<proteinExistence type="inferred from homology"/>
<dbReference type="InterPro" id="IPR037202">
    <property type="entry name" value="ESCRT_assembly_dom"/>
</dbReference>
<evidence type="ECO:0000256" key="7">
    <source>
        <dbReference type="PROSITE-ProRule" id="PRU00646"/>
    </source>
</evidence>
<dbReference type="GO" id="GO:0006612">
    <property type="term" value="P:protein targeting to membrane"/>
    <property type="evidence" value="ECO:0007669"/>
    <property type="project" value="TreeGrafter"/>
</dbReference>
<reference evidence="11" key="1">
    <citation type="submission" date="2015-09" db="EMBL/GenBank/DDBJ databases">
        <title>Scylla olivacea transcriptome.</title>
        <authorList>
            <person name="Ikhwanuddin M."/>
        </authorList>
    </citation>
    <scope>NUCLEOTIDE SEQUENCE</scope>
</reference>
<evidence type="ECO:0000259" key="10">
    <source>
        <dbReference type="PROSITE" id="PS51314"/>
    </source>
</evidence>
<dbReference type="GO" id="GO:0006623">
    <property type="term" value="P:protein targeting to vacuole"/>
    <property type="evidence" value="ECO:0007669"/>
    <property type="project" value="TreeGrafter"/>
</dbReference>
<feature type="region of interest" description="Disordered" evidence="9">
    <location>
        <begin position="168"/>
        <end position="214"/>
    </location>
</feature>
<dbReference type="InterPro" id="IPR029012">
    <property type="entry name" value="Helix_hairpin_bin_sf"/>
</dbReference>
<evidence type="ECO:0000256" key="1">
    <source>
        <dbReference type="ARBA" id="ARBA00004633"/>
    </source>
</evidence>
<keyword evidence="4" id="KW-0967">Endosome</keyword>
<feature type="domain" description="VPS37 C-terminal" evidence="10">
    <location>
        <begin position="89"/>
        <end position="178"/>
    </location>
</feature>
<feature type="compositionally biased region" description="Polar residues" evidence="9">
    <location>
        <begin position="168"/>
        <end position="179"/>
    </location>
</feature>
<dbReference type="Pfam" id="PF07200">
    <property type="entry name" value="Mod_r"/>
    <property type="match status" value="1"/>
</dbReference>
<dbReference type="GO" id="GO:0043162">
    <property type="term" value="P:ubiquitin-dependent protein catabolic process via the multivesicular body sorting pathway"/>
    <property type="evidence" value="ECO:0007669"/>
    <property type="project" value="TreeGrafter"/>
</dbReference>
<organism evidence="11">
    <name type="scientific">Scylla olivacea</name>
    <name type="common">Orange mud crab</name>
    <name type="synonym">Cancer olivacea</name>
    <dbReference type="NCBI Taxonomy" id="85551"/>
    <lineage>
        <taxon>Eukaryota</taxon>
        <taxon>Metazoa</taxon>
        <taxon>Ecdysozoa</taxon>
        <taxon>Arthropoda</taxon>
        <taxon>Crustacea</taxon>
        <taxon>Multicrustacea</taxon>
        <taxon>Malacostraca</taxon>
        <taxon>Eumalacostraca</taxon>
        <taxon>Eucarida</taxon>
        <taxon>Decapoda</taxon>
        <taxon>Pleocyemata</taxon>
        <taxon>Brachyura</taxon>
        <taxon>Eubrachyura</taxon>
        <taxon>Portunoidea</taxon>
        <taxon>Portunidae</taxon>
        <taxon>Portuninae</taxon>
        <taxon>Scylla</taxon>
    </lineage>
</organism>
<feature type="coiled-coil region" evidence="8">
    <location>
        <begin position="71"/>
        <end position="105"/>
    </location>
</feature>
<keyword evidence="3 7" id="KW-0813">Transport</keyword>
<accession>A0A0P4VZ89</accession>
<evidence type="ECO:0000256" key="6">
    <source>
        <dbReference type="ARBA" id="ARBA00025010"/>
    </source>
</evidence>
<comment type="function">
    <text evidence="6">Component of the ESCRT-I complex, a regulator of vesicular trafficking process. Required for the sorting of endocytic ubiquitinated cargos into multivesicular bodies. May be involved in cell growth and differentiation.</text>
</comment>
<dbReference type="SUPFAM" id="SSF140111">
    <property type="entry name" value="Endosomal sorting complex assembly domain"/>
    <property type="match status" value="1"/>
</dbReference>
<dbReference type="PANTHER" id="PTHR13678:SF27">
    <property type="entry name" value="LD45836P"/>
    <property type="match status" value="1"/>
</dbReference>
<feature type="compositionally biased region" description="Gly residues" evidence="9">
    <location>
        <begin position="186"/>
        <end position="196"/>
    </location>
</feature>
<evidence type="ECO:0000256" key="3">
    <source>
        <dbReference type="ARBA" id="ARBA00022448"/>
    </source>
</evidence>
<evidence type="ECO:0000256" key="2">
    <source>
        <dbReference type="ARBA" id="ARBA00007617"/>
    </source>
</evidence>
<dbReference type="GO" id="GO:0031902">
    <property type="term" value="C:late endosome membrane"/>
    <property type="evidence" value="ECO:0007669"/>
    <property type="project" value="UniProtKB-SubCell"/>
</dbReference>
<keyword evidence="5 7" id="KW-0653">Protein transport</keyword>
<evidence type="ECO:0000256" key="4">
    <source>
        <dbReference type="ARBA" id="ARBA00022753"/>
    </source>
</evidence>
<dbReference type="PANTHER" id="PTHR13678">
    <property type="entry name" value="VACUOLAR PROTEIN SORTING-ASSOCIATED PROTEIN 37"/>
    <property type="match status" value="1"/>
</dbReference>
<sequence>MMSSEPDYGAALGLINHLPTEQLRDLVNNDDKLTDLVKDLPEMKNLANEQEMLLAANKSLAEFNLSLEPKLSQAKQTIIAKYQEAAQLSEEVNTLKEEVDSSSGQYTADTIVALLQTFTRHTEEETENLVQSFLDKEQEVDEFLSEFLSKRKLAHLRRIKADKITDIINQQNSSSHNTPYPTPPSAGGGLGYGGSQWGTPYPTQPVNMPLPGFP</sequence>
<dbReference type="Gene3D" id="1.10.287.660">
    <property type="entry name" value="Helix hairpin bin"/>
    <property type="match status" value="1"/>
</dbReference>
<evidence type="ECO:0000256" key="5">
    <source>
        <dbReference type="ARBA" id="ARBA00022927"/>
    </source>
</evidence>
<evidence type="ECO:0000256" key="8">
    <source>
        <dbReference type="SAM" id="Coils"/>
    </source>
</evidence>
<comment type="similarity">
    <text evidence="2">Belongs to the VPS37 family.</text>
</comment>
<dbReference type="EMBL" id="GDRN01085198">
    <property type="protein sequence ID" value="JAI61378.1"/>
    <property type="molecule type" value="Transcribed_RNA"/>
</dbReference>
<dbReference type="GO" id="GO:0000813">
    <property type="term" value="C:ESCRT I complex"/>
    <property type="evidence" value="ECO:0007669"/>
    <property type="project" value="TreeGrafter"/>
</dbReference>